<keyword evidence="4" id="KW-0325">Glycoprotein</keyword>
<dbReference type="RefSeq" id="WP_119927445.1">
    <property type="nucleotide sequence ID" value="NZ_QZEY01000005.1"/>
</dbReference>
<keyword evidence="2" id="KW-0677">Repeat</keyword>
<dbReference type="InterPro" id="IPR000413">
    <property type="entry name" value="Integrin_alpha"/>
</dbReference>
<evidence type="ECO:0000256" key="1">
    <source>
        <dbReference type="ARBA" id="ARBA00022729"/>
    </source>
</evidence>
<protein>
    <recommendedName>
        <fullName evidence="8">VCBS repeat-containing protein</fullName>
    </recommendedName>
</protein>
<dbReference type="SMART" id="SM00191">
    <property type="entry name" value="Int_alpha"/>
    <property type="match status" value="5"/>
</dbReference>
<dbReference type="GO" id="GO:0008305">
    <property type="term" value="C:integrin complex"/>
    <property type="evidence" value="ECO:0007669"/>
    <property type="project" value="InterPro"/>
</dbReference>
<accession>A0A3A4B295</accession>
<sequence length="503" mass="49787">MTGPPGSPPFSGRPIRPGRPKAAATSDLTGDGVDDLVVGAGPYQTSRRRPEQGGSIMLVPGGSGEPRLFSQDEPGSVLGTGEPGDDFGAGLARGDFDGDRRLDLAVGVPGEDVGPSEDAGAVAILRGGRRGLVPNGGFTQNTPGVSGKAEAGDGFGSDLAAGDFDGDGYDDLAVGVPGEGLGKSPGAGMVALFRGGPGGLRPGRSLSQRTPGITGGPDASDFFGTALASGDVTGDGIADLVVTADHERLKTARSATGIVHLIPGGRGGLVPRASSAASVERLAVSGVMGDAVTVGRFHGGPYADVAVYAERARGAKENSGAVVELRGGPDGISAARSRVIHQGTKGVPGSGARGDVFGGALSAADLDGDRHDELIVGAHAKNGGAGAVWVLSGVRRGLEGRTAVASGADGALRTAAHSGWARMVAPGGGMFGIAVTSADRDADGRREVVVSAPGSGPGLYSFTFAGPGSRIRPVPLRYPAVSQYGPSAPLLGGSTAFLPSSEP</sequence>
<dbReference type="PROSITE" id="PS51470">
    <property type="entry name" value="FG_GAP"/>
    <property type="match status" value="2"/>
</dbReference>
<comment type="caution">
    <text evidence="6">The sequence shown here is derived from an EMBL/GenBank/DDBJ whole genome shotgun (WGS) entry which is preliminary data.</text>
</comment>
<dbReference type="AlphaFoldDB" id="A0A3A4B295"/>
<dbReference type="GO" id="GO:0016787">
    <property type="term" value="F:hydrolase activity"/>
    <property type="evidence" value="ECO:0007669"/>
    <property type="project" value="UniProtKB-KW"/>
</dbReference>
<dbReference type="GO" id="GO:0007155">
    <property type="term" value="P:cell adhesion"/>
    <property type="evidence" value="ECO:0007669"/>
    <property type="project" value="InterPro"/>
</dbReference>
<evidence type="ECO:0000313" key="6">
    <source>
        <dbReference type="EMBL" id="RJL32127.1"/>
    </source>
</evidence>
<dbReference type="PRINTS" id="PR01185">
    <property type="entry name" value="INTEGRINA"/>
</dbReference>
<evidence type="ECO:0000256" key="4">
    <source>
        <dbReference type="ARBA" id="ARBA00023180"/>
    </source>
</evidence>
<dbReference type="OrthoDB" id="344301at2"/>
<dbReference type="InterPro" id="IPR013519">
    <property type="entry name" value="Int_alpha_beta-p"/>
</dbReference>
<name>A0A3A4B295_9ACTN</name>
<dbReference type="InterPro" id="IPR013517">
    <property type="entry name" value="FG-GAP"/>
</dbReference>
<keyword evidence="1" id="KW-0732">Signal</keyword>
<dbReference type="SUPFAM" id="SSF69318">
    <property type="entry name" value="Integrin alpha N-terminal domain"/>
    <property type="match status" value="2"/>
</dbReference>
<organism evidence="6 7">
    <name type="scientific">Bailinhaonella thermotolerans</name>
    <dbReference type="NCBI Taxonomy" id="1070861"/>
    <lineage>
        <taxon>Bacteria</taxon>
        <taxon>Bacillati</taxon>
        <taxon>Actinomycetota</taxon>
        <taxon>Actinomycetes</taxon>
        <taxon>Streptosporangiales</taxon>
        <taxon>Streptosporangiaceae</taxon>
        <taxon>Bailinhaonella</taxon>
    </lineage>
</organism>
<dbReference type="PANTHER" id="PTHR23221">
    <property type="entry name" value="GLYCOSYLPHOSPHATIDYLINOSITOL PHOSPHOLIPASE D"/>
    <property type="match status" value="1"/>
</dbReference>
<gene>
    <name evidence="6" type="ORF">D5H75_17085</name>
</gene>
<evidence type="ECO:0000256" key="3">
    <source>
        <dbReference type="ARBA" id="ARBA00022801"/>
    </source>
</evidence>
<evidence type="ECO:0000256" key="5">
    <source>
        <dbReference type="SAM" id="MobiDB-lite"/>
    </source>
</evidence>
<dbReference type="PANTHER" id="PTHR23221:SF7">
    <property type="entry name" value="PHOSPHATIDYLINOSITOL-GLYCAN-SPECIFIC PHOSPHOLIPASE D"/>
    <property type="match status" value="1"/>
</dbReference>
<evidence type="ECO:0008006" key="8">
    <source>
        <dbReference type="Google" id="ProtNLM"/>
    </source>
</evidence>
<dbReference type="EMBL" id="QZEY01000005">
    <property type="protein sequence ID" value="RJL32127.1"/>
    <property type="molecule type" value="Genomic_DNA"/>
</dbReference>
<dbReference type="Pfam" id="PF01839">
    <property type="entry name" value="FG-GAP"/>
    <property type="match status" value="5"/>
</dbReference>
<keyword evidence="3" id="KW-0378">Hydrolase</keyword>
<dbReference type="Gene3D" id="2.130.10.130">
    <property type="entry name" value="Integrin alpha, N-terminal"/>
    <property type="match status" value="3"/>
</dbReference>
<dbReference type="Proteomes" id="UP000265768">
    <property type="component" value="Unassembled WGS sequence"/>
</dbReference>
<feature type="region of interest" description="Disordered" evidence="5">
    <location>
        <begin position="1"/>
        <end position="74"/>
    </location>
</feature>
<dbReference type="InterPro" id="IPR028994">
    <property type="entry name" value="Integrin_alpha_N"/>
</dbReference>
<evidence type="ECO:0000256" key="2">
    <source>
        <dbReference type="ARBA" id="ARBA00022737"/>
    </source>
</evidence>
<proteinExistence type="predicted"/>
<reference evidence="6 7" key="1">
    <citation type="submission" date="2018-09" db="EMBL/GenBank/DDBJ databases">
        <title>YIM 75507 draft genome.</title>
        <authorList>
            <person name="Tang S."/>
            <person name="Feng Y."/>
        </authorList>
    </citation>
    <scope>NUCLEOTIDE SEQUENCE [LARGE SCALE GENOMIC DNA]</scope>
    <source>
        <strain evidence="6 7">YIM 75507</strain>
    </source>
</reference>
<keyword evidence="7" id="KW-1185">Reference proteome</keyword>
<evidence type="ECO:0000313" key="7">
    <source>
        <dbReference type="Proteomes" id="UP000265768"/>
    </source>
</evidence>